<feature type="transmembrane region" description="Helical" evidence="5">
    <location>
        <begin position="58"/>
        <end position="77"/>
    </location>
</feature>
<evidence type="ECO:0000256" key="1">
    <source>
        <dbReference type="ARBA" id="ARBA00004141"/>
    </source>
</evidence>
<evidence type="ECO:0000256" key="5">
    <source>
        <dbReference type="SAM" id="Phobius"/>
    </source>
</evidence>
<dbReference type="EMBL" id="UINC01080732">
    <property type="protein sequence ID" value="SVC23946.1"/>
    <property type="molecule type" value="Genomic_DNA"/>
</dbReference>
<comment type="subcellular location">
    <subcellularLocation>
        <location evidence="1">Membrane</location>
        <topology evidence="1">Multi-pass membrane protein</topology>
    </subcellularLocation>
</comment>
<name>A0A382KII8_9ZZZZ</name>
<dbReference type="InterPro" id="IPR007016">
    <property type="entry name" value="O-antigen_ligase-rel_domated"/>
</dbReference>
<evidence type="ECO:0000313" key="7">
    <source>
        <dbReference type="EMBL" id="SVC23946.1"/>
    </source>
</evidence>
<feature type="transmembrane region" description="Helical" evidence="5">
    <location>
        <begin position="219"/>
        <end position="237"/>
    </location>
</feature>
<dbReference type="PANTHER" id="PTHR37422:SF13">
    <property type="entry name" value="LIPOPOLYSACCHARIDE BIOSYNTHESIS PROTEIN PA4999-RELATED"/>
    <property type="match status" value="1"/>
</dbReference>
<evidence type="ECO:0000259" key="6">
    <source>
        <dbReference type="Pfam" id="PF04932"/>
    </source>
</evidence>
<feature type="transmembrane region" description="Helical" evidence="5">
    <location>
        <begin position="151"/>
        <end position="173"/>
    </location>
</feature>
<keyword evidence="3 5" id="KW-1133">Transmembrane helix</keyword>
<dbReference type="Pfam" id="PF04932">
    <property type="entry name" value="Wzy_C"/>
    <property type="match status" value="1"/>
</dbReference>
<feature type="transmembrane region" description="Helical" evidence="5">
    <location>
        <begin position="113"/>
        <end position="131"/>
    </location>
</feature>
<dbReference type="AlphaFoldDB" id="A0A382KII8"/>
<feature type="transmembrane region" description="Helical" evidence="5">
    <location>
        <begin position="180"/>
        <end position="213"/>
    </location>
</feature>
<keyword evidence="2 5" id="KW-0812">Transmembrane</keyword>
<organism evidence="7">
    <name type="scientific">marine metagenome</name>
    <dbReference type="NCBI Taxonomy" id="408172"/>
    <lineage>
        <taxon>unclassified sequences</taxon>
        <taxon>metagenomes</taxon>
        <taxon>ecological metagenomes</taxon>
    </lineage>
</organism>
<evidence type="ECO:0000256" key="3">
    <source>
        <dbReference type="ARBA" id="ARBA00022989"/>
    </source>
</evidence>
<proteinExistence type="predicted"/>
<evidence type="ECO:0000256" key="4">
    <source>
        <dbReference type="ARBA" id="ARBA00023136"/>
    </source>
</evidence>
<feature type="non-terminal residue" evidence="7">
    <location>
        <position position="367"/>
    </location>
</feature>
<evidence type="ECO:0000256" key="2">
    <source>
        <dbReference type="ARBA" id="ARBA00022692"/>
    </source>
</evidence>
<keyword evidence="4 5" id="KW-0472">Membrane</keyword>
<dbReference type="GO" id="GO:0016020">
    <property type="term" value="C:membrane"/>
    <property type="evidence" value="ECO:0007669"/>
    <property type="project" value="UniProtKB-SubCell"/>
</dbReference>
<sequence>MKQSFPIIDKMLTVTLFLFAASSMFSISITQIFAGLGGSLWLLRSHLTNTWKEQRWPLVVPILLFALASFVAVANAYDLNYSYKPLKKLLEFLIFFWILNCARKNSLRNSLSLVLIASATLSSLFGLYQYWQNFNLTPTGTMSLYRISGSLHYMTFGGLLMLSGVIASAWVMFQKPTQRWVWVSIGIITSTLLLSLTRQAWFGLSTALVFLIFFWKKKFLLLLPIILLIIYTASPLSSQKRIKDMFSGKDKTFIMRMALWKGGWEVFKDYPLTGCGFRCVDLVNSQYPDPTGYIGRYRGMHNNLIQLAVDTGILGVTAWLGIWFFFFRLLYHKASALEKKSNERWVILGSAAAALAFFASGFFETNF</sequence>
<feature type="transmembrane region" description="Helical" evidence="5">
    <location>
        <begin position="304"/>
        <end position="325"/>
    </location>
</feature>
<feature type="transmembrane region" description="Helical" evidence="5">
    <location>
        <begin position="345"/>
        <end position="363"/>
    </location>
</feature>
<accession>A0A382KII8</accession>
<dbReference type="InterPro" id="IPR051533">
    <property type="entry name" value="WaaL-like"/>
</dbReference>
<dbReference type="PANTHER" id="PTHR37422">
    <property type="entry name" value="TEICHURONIC ACID BIOSYNTHESIS PROTEIN TUAE"/>
    <property type="match status" value="1"/>
</dbReference>
<reference evidence="7" key="1">
    <citation type="submission" date="2018-05" db="EMBL/GenBank/DDBJ databases">
        <authorList>
            <person name="Lanie J.A."/>
            <person name="Ng W.-L."/>
            <person name="Kazmierczak K.M."/>
            <person name="Andrzejewski T.M."/>
            <person name="Davidsen T.M."/>
            <person name="Wayne K.J."/>
            <person name="Tettelin H."/>
            <person name="Glass J.I."/>
            <person name="Rusch D."/>
            <person name="Podicherti R."/>
            <person name="Tsui H.-C.T."/>
            <person name="Winkler M.E."/>
        </authorList>
    </citation>
    <scope>NUCLEOTIDE SEQUENCE</scope>
</reference>
<gene>
    <name evidence="7" type="ORF">METZ01_LOCUS276800</name>
</gene>
<protein>
    <recommendedName>
        <fullName evidence="6">O-antigen ligase-related domain-containing protein</fullName>
    </recommendedName>
</protein>
<feature type="domain" description="O-antigen ligase-related" evidence="6">
    <location>
        <begin position="187"/>
        <end position="320"/>
    </location>
</feature>